<dbReference type="InterPro" id="IPR001932">
    <property type="entry name" value="PPM-type_phosphatase-like_dom"/>
</dbReference>
<dbReference type="InterPro" id="IPR036457">
    <property type="entry name" value="PPM-type-like_dom_sf"/>
</dbReference>
<keyword evidence="3" id="KW-1185">Reference proteome</keyword>
<sequence>MSVNADKDALTPAHDRQHLDALFLAKSKESHDVVSSHFDVHQATFQAFKIRNEDRTTIVYCAHGMLVAVFDGHYTAETSEYVVRTLPQMLCDRLDAALVADPHSLRRSEIITEALTNGIEEFDRSLFTAVQDMFKDCEKLPGREDSEDIFNVFGWTKEDENYKIARHAVIGCTALIGFFDKDAKELWVACLGDSESHAGRLSDSGTWEATMLNDIHNAADPQEAERLRNDHPGEDNLIQGNRVLGMLTVTRALGDYLLKADQQWRDILQWAYPTPILIPTLDEWRTSKMSFPYLLSTPTVRHWTLAPGDIVVFATDGVRDAQIVEGMGHAERGALLISLAAGQTTHPASTDSKGHSFLPLNQGDNVATNIIKNLLFGSDDTKMARETIAPPDADEDMLYNMNIIRDDISVVVVKVA</sequence>
<dbReference type="InterPro" id="IPR015655">
    <property type="entry name" value="PP2C"/>
</dbReference>
<dbReference type="Proteomes" id="UP000054144">
    <property type="component" value="Unassembled WGS sequence"/>
</dbReference>
<dbReference type="Gene3D" id="3.60.40.10">
    <property type="entry name" value="PPM-type phosphatase domain"/>
    <property type="match status" value="1"/>
</dbReference>
<gene>
    <name evidence="2" type="ORF">FISHEDRAFT_47087</name>
</gene>
<dbReference type="PANTHER" id="PTHR13832">
    <property type="entry name" value="PROTEIN PHOSPHATASE 2C"/>
    <property type="match status" value="1"/>
</dbReference>
<protein>
    <submittedName>
        <fullName evidence="2">Protein serine/threonine phosphatase 2C</fullName>
    </submittedName>
</protein>
<dbReference type="Pfam" id="PF00481">
    <property type="entry name" value="PP2C"/>
    <property type="match status" value="1"/>
</dbReference>
<accession>A0A0D7A6Z1</accession>
<dbReference type="OrthoDB" id="19329at2759"/>
<dbReference type="GO" id="GO:0004722">
    <property type="term" value="F:protein serine/threonine phosphatase activity"/>
    <property type="evidence" value="ECO:0007669"/>
    <property type="project" value="InterPro"/>
</dbReference>
<dbReference type="PROSITE" id="PS51746">
    <property type="entry name" value="PPM_2"/>
    <property type="match status" value="1"/>
</dbReference>
<dbReference type="AlphaFoldDB" id="A0A0D7A6Z1"/>
<evidence type="ECO:0000313" key="3">
    <source>
        <dbReference type="Proteomes" id="UP000054144"/>
    </source>
</evidence>
<dbReference type="CDD" id="cd00143">
    <property type="entry name" value="PP2Cc"/>
    <property type="match status" value="1"/>
</dbReference>
<dbReference type="PANTHER" id="PTHR13832:SF792">
    <property type="entry name" value="GM14286P"/>
    <property type="match status" value="1"/>
</dbReference>
<dbReference type="SUPFAM" id="SSF81606">
    <property type="entry name" value="PP2C-like"/>
    <property type="match status" value="1"/>
</dbReference>
<evidence type="ECO:0000259" key="1">
    <source>
        <dbReference type="PROSITE" id="PS51746"/>
    </source>
</evidence>
<dbReference type="EMBL" id="KN882027">
    <property type="protein sequence ID" value="KIY46573.1"/>
    <property type="molecule type" value="Genomic_DNA"/>
</dbReference>
<feature type="domain" description="PPM-type phosphatase" evidence="1">
    <location>
        <begin position="39"/>
        <end position="415"/>
    </location>
</feature>
<organism evidence="2 3">
    <name type="scientific">Fistulina hepatica ATCC 64428</name>
    <dbReference type="NCBI Taxonomy" id="1128425"/>
    <lineage>
        <taxon>Eukaryota</taxon>
        <taxon>Fungi</taxon>
        <taxon>Dikarya</taxon>
        <taxon>Basidiomycota</taxon>
        <taxon>Agaricomycotina</taxon>
        <taxon>Agaricomycetes</taxon>
        <taxon>Agaricomycetidae</taxon>
        <taxon>Agaricales</taxon>
        <taxon>Fistulinaceae</taxon>
        <taxon>Fistulina</taxon>
    </lineage>
</organism>
<reference evidence="2 3" key="1">
    <citation type="journal article" date="2015" name="Fungal Genet. Biol.">
        <title>Evolution of novel wood decay mechanisms in Agaricales revealed by the genome sequences of Fistulina hepatica and Cylindrobasidium torrendii.</title>
        <authorList>
            <person name="Floudas D."/>
            <person name="Held B.W."/>
            <person name="Riley R."/>
            <person name="Nagy L.G."/>
            <person name="Koehler G."/>
            <person name="Ransdell A.S."/>
            <person name="Younus H."/>
            <person name="Chow J."/>
            <person name="Chiniquy J."/>
            <person name="Lipzen A."/>
            <person name="Tritt A."/>
            <person name="Sun H."/>
            <person name="Haridas S."/>
            <person name="LaButti K."/>
            <person name="Ohm R.A."/>
            <person name="Kues U."/>
            <person name="Blanchette R.A."/>
            <person name="Grigoriev I.V."/>
            <person name="Minto R.E."/>
            <person name="Hibbett D.S."/>
        </authorList>
    </citation>
    <scope>NUCLEOTIDE SEQUENCE [LARGE SCALE GENOMIC DNA]</scope>
    <source>
        <strain evidence="2 3">ATCC 64428</strain>
    </source>
</reference>
<dbReference type="SMART" id="SM00332">
    <property type="entry name" value="PP2Cc"/>
    <property type="match status" value="1"/>
</dbReference>
<name>A0A0D7A6Z1_9AGAR</name>
<evidence type="ECO:0000313" key="2">
    <source>
        <dbReference type="EMBL" id="KIY46573.1"/>
    </source>
</evidence>
<proteinExistence type="predicted"/>